<dbReference type="SMART" id="SM00365">
    <property type="entry name" value="LRR_SD22"/>
    <property type="match status" value="4"/>
</dbReference>
<dbReference type="Gene3D" id="3.80.10.10">
    <property type="entry name" value="Ribonuclease Inhibitor"/>
    <property type="match status" value="1"/>
</dbReference>
<evidence type="ECO:0000256" key="2">
    <source>
        <dbReference type="ARBA" id="ARBA00022737"/>
    </source>
</evidence>
<protein>
    <submittedName>
        <fullName evidence="3">Internalin-A</fullName>
    </submittedName>
</protein>
<dbReference type="AlphaFoldDB" id="A0A0R3JX10"/>
<dbReference type="InterPro" id="IPR032675">
    <property type="entry name" value="LRR_dom_sf"/>
</dbReference>
<keyword evidence="1" id="KW-0433">Leucine-rich repeat</keyword>
<accession>A0A0R3JX10</accession>
<reference evidence="3 4" key="1">
    <citation type="submission" date="2015-09" db="EMBL/GenBank/DDBJ databases">
        <title>Draft genome sequence of a Caloramator mitchellensis, a moderate thermophile from the Great Artesian Basin of Australia.</title>
        <authorList>
            <person name="Patel B.K."/>
        </authorList>
    </citation>
    <scope>NUCLEOTIDE SEQUENCE [LARGE SCALE GENOMIC DNA]</scope>
    <source>
        <strain evidence="3 4">VF08</strain>
    </source>
</reference>
<keyword evidence="2" id="KW-0677">Repeat</keyword>
<keyword evidence="4" id="KW-1185">Reference proteome</keyword>
<name>A0A0R3JX10_CALMK</name>
<dbReference type="EMBL" id="LKHP01000006">
    <property type="protein sequence ID" value="KRQ86893.1"/>
    <property type="molecule type" value="Genomic_DNA"/>
</dbReference>
<dbReference type="Proteomes" id="UP000052015">
    <property type="component" value="Unassembled WGS sequence"/>
</dbReference>
<proteinExistence type="predicted"/>
<evidence type="ECO:0000313" key="3">
    <source>
        <dbReference type="EMBL" id="KRQ86893.1"/>
    </source>
</evidence>
<dbReference type="Pfam" id="PF12799">
    <property type="entry name" value="LRR_4"/>
    <property type="match status" value="2"/>
</dbReference>
<evidence type="ECO:0000313" key="4">
    <source>
        <dbReference type="Proteomes" id="UP000052015"/>
    </source>
</evidence>
<dbReference type="PANTHER" id="PTHR46652">
    <property type="entry name" value="LEUCINE-RICH REPEAT AND IQ DOMAIN-CONTAINING PROTEIN 1-RELATED"/>
    <property type="match status" value="1"/>
</dbReference>
<dbReference type="PANTHER" id="PTHR46652:SF3">
    <property type="entry name" value="LEUCINE-RICH REPEAT-CONTAINING PROTEIN 9"/>
    <property type="match status" value="1"/>
</dbReference>
<dbReference type="InterPro" id="IPR050836">
    <property type="entry name" value="SDS22/Internalin_LRR"/>
</dbReference>
<comment type="caution">
    <text evidence="3">The sequence shown here is derived from an EMBL/GenBank/DDBJ whole genome shotgun (WGS) entry which is preliminary data.</text>
</comment>
<dbReference type="OrthoDB" id="2339349at2"/>
<dbReference type="SUPFAM" id="SSF52058">
    <property type="entry name" value="L domain-like"/>
    <property type="match status" value="1"/>
</dbReference>
<dbReference type="PROSITE" id="PS51450">
    <property type="entry name" value="LRR"/>
    <property type="match status" value="3"/>
</dbReference>
<gene>
    <name evidence="3" type="primary">inlA_2</name>
    <name evidence="3" type="ORF">ABG79_01384</name>
</gene>
<dbReference type="RefSeq" id="WP_083490364.1">
    <property type="nucleotide sequence ID" value="NZ_LKHP01000006.1"/>
</dbReference>
<sequence length="463" mass="53858">MKRFVPRLLSTLLLTIITISLFQCVSLAKTTYVKFKDKNLEVLVRKEIKKSKGYITNVDMLRLTKIQAARTTTITSLSGLEYAKNIKLITIPKNTIYDLTPLKYLTKLEKIEIYSSGKIRDIRPLANLKNLKYLDLSGNMITDITPLRYMTKLTVLDISYNKISNINIIRYLPNITELYIENNFVSDLTPLVYLKRLKIFYADDNNITKMPTLPSTLEELSLNGYTRLDVAKLNNLVNLKYLYLDETNLSSLNFISNKPKLIELYVNNNNISDINPLFLYLTNRPNKEDNFYVEIKNNKLNLYEDNNLLWTQLTDILKTNPNAEVKYYDDIEITSLATELAITINPVFSQTSIINWSFDENGNLINNGTNYNENLNQLATEKDVTFFVFDKNFNLIYKSNPDFNFTISDGMQYFFETLHEYGIPIFWLGHNKINSVEYINEYIPLYDSNQQFIGYFVILKATN</sequence>
<dbReference type="InterPro" id="IPR025875">
    <property type="entry name" value="Leu-rich_rpt_4"/>
</dbReference>
<dbReference type="InterPro" id="IPR001611">
    <property type="entry name" value="Leu-rich_rpt"/>
</dbReference>
<organism evidence="3 4">
    <name type="scientific">Caloramator mitchellensis</name>
    <dbReference type="NCBI Taxonomy" id="908809"/>
    <lineage>
        <taxon>Bacteria</taxon>
        <taxon>Bacillati</taxon>
        <taxon>Bacillota</taxon>
        <taxon>Clostridia</taxon>
        <taxon>Eubacteriales</taxon>
        <taxon>Clostridiaceae</taxon>
        <taxon>Caloramator</taxon>
    </lineage>
</organism>
<evidence type="ECO:0000256" key="1">
    <source>
        <dbReference type="ARBA" id="ARBA00022614"/>
    </source>
</evidence>